<evidence type="ECO:0000256" key="1">
    <source>
        <dbReference type="SAM" id="SignalP"/>
    </source>
</evidence>
<dbReference type="Gene3D" id="1.10.101.10">
    <property type="entry name" value="PGBD-like superfamily/PGBD"/>
    <property type="match status" value="1"/>
</dbReference>
<keyword evidence="4" id="KW-1185">Reference proteome</keyword>
<feature type="chain" id="PRO_5003226592" evidence="1">
    <location>
        <begin position="32"/>
        <end position="355"/>
    </location>
</feature>
<proteinExistence type="predicted"/>
<dbReference type="InterPro" id="IPR036366">
    <property type="entry name" value="PGBDSf"/>
</dbReference>
<reference evidence="4" key="1">
    <citation type="submission" date="2010-12" db="EMBL/GenBank/DDBJ databases">
        <title>Complete sequence of chromosome 1 of Asticcacaulis excentricus CB 48.</title>
        <authorList>
            <consortium name="US DOE Joint Genome Institute"/>
            <person name="Lucas S."/>
            <person name="Copeland A."/>
            <person name="Lapidus A."/>
            <person name="Cheng J.-F."/>
            <person name="Bruce D."/>
            <person name="Goodwin L."/>
            <person name="Pitluck S."/>
            <person name="Teshima H."/>
            <person name="Davenport K."/>
            <person name="Detter J.C."/>
            <person name="Han C."/>
            <person name="Tapia R."/>
            <person name="Land M."/>
            <person name="Hauser L."/>
            <person name="Jeffries C."/>
            <person name="Kyrpides N."/>
            <person name="Ivanova N."/>
            <person name="Ovchinnikova G."/>
            <person name="Brun Y.V."/>
            <person name="Woyke T."/>
        </authorList>
    </citation>
    <scope>NUCLEOTIDE SEQUENCE [LARGE SCALE GENOMIC DNA]</scope>
    <source>
        <strain evidence="4">ATCC 15261 / DSM 4724 / KCTC 12464 / NCIMB 9791 / VKM B-1370 / CB 48</strain>
    </source>
</reference>
<dbReference type="STRING" id="573065.Astex_2224"/>
<keyword evidence="1" id="KW-0732">Signal</keyword>
<evidence type="ECO:0000259" key="2">
    <source>
        <dbReference type="Pfam" id="PF01471"/>
    </source>
</evidence>
<dbReference type="HOGENOM" id="CLU_040279_0_0_5"/>
<dbReference type="InterPro" id="IPR036365">
    <property type="entry name" value="PGBD-like_sf"/>
</dbReference>
<feature type="domain" description="Peptidoglycan binding-like" evidence="2">
    <location>
        <begin position="299"/>
        <end position="347"/>
    </location>
</feature>
<dbReference type="eggNOG" id="COG3505">
    <property type="taxonomic scope" value="Bacteria"/>
</dbReference>
<feature type="signal peptide" evidence="1">
    <location>
        <begin position="1"/>
        <end position="31"/>
    </location>
</feature>
<gene>
    <name evidence="3" type="ordered locus">Astex_2224</name>
</gene>
<dbReference type="Pfam" id="PF01471">
    <property type="entry name" value="PG_binding_1"/>
    <property type="match status" value="1"/>
</dbReference>
<evidence type="ECO:0000313" key="3">
    <source>
        <dbReference type="EMBL" id="ADU13880.1"/>
    </source>
</evidence>
<dbReference type="EMBL" id="CP002395">
    <property type="protein sequence ID" value="ADU13880.1"/>
    <property type="molecule type" value="Genomic_DNA"/>
</dbReference>
<organism evidence="3 4">
    <name type="scientific">Asticcacaulis excentricus (strain ATCC 15261 / DSM 4724 / KCTC 12464 / NCIMB 9791 / VKM B-1370 / CB 48)</name>
    <dbReference type="NCBI Taxonomy" id="573065"/>
    <lineage>
        <taxon>Bacteria</taxon>
        <taxon>Pseudomonadati</taxon>
        <taxon>Pseudomonadota</taxon>
        <taxon>Alphaproteobacteria</taxon>
        <taxon>Caulobacterales</taxon>
        <taxon>Caulobacteraceae</taxon>
        <taxon>Asticcacaulis</taxon>
    </lineage>
</organism>
<dbReference type="KEGG" id="aex:Astex_2224"/>
<dbReference type="RefSeq" id="WP_013479708.1">
    <property type="nucleotide sequence ID" value="NC_014816.1"/>
</dbReference>
<dbReference type="InterPro" id="IPR002477">
    <property type="entry name" value="Peptidoglycan-bd-like"/>
</dbReference>
<protein>
    <submittedName>
        <fullName evidence="3">Peptidoglycan-binding domain 1 protein</fullName>
    </submittedName>
</protein>
<dbReference type="OrthoDB" id="5395100at2"/>
<evidence type="ECO:0000313" key="4">
    <source>
        <dbReference type="Proteomes" id="UP000001492"/>
    </source>
</evidence>
<sequence>MGTKRQKGSSQDRLRLAAVVTLLSVSGAAGAQSSSDVPVELRVADGPGACHAKAFFKPTNESYVEKVLVSPQRVETRTIPPVTKVVETDVVVTPERQVKRGKPAVYEEISETVIVTPATTREIVEPAVYETRKRQIVVTPSQTEWSVRKTKNGRAIQPVKDQKGRPIPGCETAEAARANKECNVYMPSPDVYEYVQTPPVYGTVEERVLIKPEQRRAEVVPAVTKTVKKTVLKTPSTETIEVIPAVTRRETKTVVVTPGRTETVTVPAVYKEEVRVRAVQGEGVWRRVVCQRDINAYLISQIQLALATNGYNPRTFSGAITEDTQDAFQRFQRDNGLPAGPLTYEALKLLGVTMK</sequence>
<dbReference type="AlphaFoldDB" id="E8RMC9"/>
<dbReference type="eggNOG" id="COG3409">
    <property type="taxonomic scope" value="Bacteria"/>
</dbReference>
<name>E8RMC9_ASTEC</name>
<dbReference type="SUPFAM" id="SSF47090">
    <property type="entry name" value="PGBD-like"/>
    <property type="match status" value="1"/>
</dbReference>
<accession>E8RMC9</accession>
<dbReference type="Proteomes" id="UP000001492">
    <property type="component" value="Chromosome 1"/>
</dbReference>